<name>E4YJQ4_OIKDI</name>
<keyword evidence="1" id="KW-0186">Copper</keyword>
<comment type="cofactor">
    <cofactor evidence="1">
        <name>Cu cation</name>
        <dbReference type="ChEBI" id="CHEBI:23378"/>
    </cofactor>
    <text evidence="1">Binds 1 copper ion per subunit.</text>
</comment>
<proteinExistence type="inferred from homology"/>
<dbReference type="Gene3D" id="2.60.40.200">
    <property type="entry name" value="Superoxide dismutase, copper/zinc binding domain"/>
    <property type="match status" value="1"/>
</dbReference>
<dbReference type="Pfam" id="PF00080">
    <property type="entry name" value="Sod_Cu"/>
    <property type="match status" value="1"/>
</dbReference>
<comment type="catalytic activity">
    <reaction evidence="1">
        <text>2 superoxide + 2 H(+) = H2O2 + O2</text>
        <dbReference type="Rhea" id="RHEA:20696"/>
        <dbReference type="ChEBI" id="CHEBI:15378"/>
        <dbReference type="ChEBI" id="CHEBI:15379"/>
        <dbReference type="ChEBI" id="CHEBI:16240"/>
        <dbReference type="ChEBI" id="CHEBI:18421"/>
        <dbReference type="EC" id="1.15.1.1"/>
    </reaction>
</comment>
<dbReference type="PANTHER" id="PTHR10003">
    <property type="entry name" value="SUPEROXIDE DISMUTASE CU-ZN -RELATED"/>
    <property type="match status" value="1"/>
</dbReference>
<dbReference type="Proteomes" id="UP000011014">
    <property type="component" value="Unassembled WGS sequence"/>
</dbReference>
<dbReference type="GO" id="GO:0005507">
    <property type="term" value="F:copper ion binding"/>
    <property type="evidence" value="ECO:0007669"/>
    <property type="project" value="InterPro"/>
</dbReference>
<reference evidence="3" key="1">
    <citation type="journal article" date="2010" name="Science">
        <title>Plasticity of animal genome architecture unmasked by rapid evolution of a pelagic tunicate.</title>
        <authorList>
            <person name="Denoeud F."/>
            <person name="Henriet S."/>
            <person name="Mungpakdee S."/>
            <person name="Aury J.M."/>
            <person name="Da Silva C."/>
            <person name="Brinkmann H."/>
            <person name="Mikhaleva J."/>
            <person name="Olsen L.C."/>
            <person name="Jubin C."/>
            <person name="Canestro C."/>
            <person name="Bouquet J.M."/>
            <person name="Danks G."/>
            <person name="Poulain J."/>
            <person name="Campsteijn C."/>
            <person name="Adamski M."/>
            <person name="Cross I."/>
            <person name="Yadetie F."/>
            <person name="Muffato M."/>
            <person name="Louis A."/>
            <person name="Butcher S."/>
            <person name="Tsagkogeorga G."/>
            <person name="Konrad A."/>
            <person name="Singh S."/>
            <person name="Jensen M.F."/>
            <person name="Cong E.H."/>
            <person name="Eikeseth-Otteraa H."/>
            <person name="Noel B."/>
            <person name="Anthouard V."/>
            <person name="Porcel B.M."/>
            <person name="Kachouri-Lafond R."/>
            <person name="Nishino A."/>
            <person name="Ugolini M."/>
            <person name="Chourrout P."/>
            <person name="Nishida H."/>
            <person name="Aasland R."/>
            <person name="Huzurbazar S."/>
            <person name="Westhof E."/>
            <person name="Delsuc F."/>
            <person name="Lehrach H."/>
            <person name="Reinhardt R."/>
            <person name="Weissenbach J."/>
            <person name="Roy S.W."/>
            <person name="Artiguenave F."/>
            <person name="Postlethwait J.H."/>
            <person name="Manak J.R."/>
            <person name="Thompson E.M."/>
            <person name="Jaillon O."/>
            <person name="Du Pasquier L."/>
            <person name="Boudinot P."/>
            <person name="Liberles D.A."/>
            <person name="Volff J.N."/>
            <person name="Philippe H."/>
            <person name="Lenhard B."/>
            <person name="Roest Crollius H."/>
            <person name="Wincker P."/>
            <person name="Chourrout D."/>
        </authorList>
    </citation>
    <scope>NUCLEOTIDE SEQUENCE [LARGE SCALE GENOMIC DNA]</scope>
</reference>
<feature type="domain" description="Superoxide dismutase copper/zinc binding" evidence="2">
    <location>
        <begin position="160"/>
        <end position="303"/>
    </location>
</feature>
<protein>
    <recommendedName>
        <fullName evidence="1">Superoxide dismutase [Cu-Zn]</fullName>
        <ecNumber evidence="1">1.15.1.1</ecNumber>
    </recommendedName>
</protein>
<dbReference type="SUPFAM" id="SSF49329">
    <property type="entry name" value="Cu,Zn superoxide dismutase-like"/>
    <property type="match status" value="1"/>
</dbReference>
<dbReference type="AlphaFoldDB" id="E4YJQ4"/>
<sequence>MKFSLALLAAVSAESSAERRLAKIEEAAADFKNLADNHEPLTDARRAKINKQANRLMVDIRQIDASACPEEAADEGADLDVNMNFVELCEDSGSFPSMVRSYARRFGCVEGFPKRNFLKRLTQRSHKLKRVTRKYANCDKLETTATAQYRCDFVPGSIPVTGTIHLEERMIDGVLGVHFYGTIQSGDGGFTDGKHGFHVHSSGDPSNKCAGHGGHFASASDQIHGPYTAPLPDRHAGDLGNVVVNNGAAHIDIFDKIVSLDENSPEYVGNRGIVFHALEDDGNPERSPTSTGNAGPRLACCAITKD</sequence>
<evidence type="ECO:0000256" key="1">
    <source>
        <dbReference type="RuleBase" id="RU000393"/>
    </source>
</evidence>
<dbReference type="InterPro" id="IPR036423">
    <property type="entry name" value="SOD-like_Cu/Zn_dom_sf"/>
</dbReference>
<comment type="function">
    <text evidence="1">Destroys radicals which are normally produced within the cells and which are toxic to biological systems.</text>
</comment>
<accession>E4YJQ4</accession>
<comment type="cofactor">
    <cofactor evidence="1">
        <name>Zn(2+)</name>
        <dbReference type="ChEBI" id="CHEBI:29105"/>
    </cofactor>
    <text evidence="1">Binds 1 zinc ion per subunit.</text>
</comment>
<dbReference type="PROSITE" id="PS00332">
    <property type="entry name" value="SOD_CU_ZN_2"/>
    <property type="match status" value="1"/>
</dbReference>
<keyword evidence="1" id="KW-0560">Oxidoreductase</keyword>
<keyword evidence="1" id="KW-0479">Metal-binding</keyword>
<evidence type="ECO:0000259" key="2">
    <source>
        <dbReference type="Pfam" id="PF00080"/>
    </source>
</evidence>
<dbReference type="InterPro" id="IPR001424">
    <property type="entry name" value="SOD_Cu_Zn_dom"/>
</dbReference>
<dbReference type="EC" id="1.15.1.1" evidence="1"/>
<dbReference type="InterPro" id="IPR018152">
    <property type="entry name" value="SOD_Cu/Zn_BS"/>
</dbReference>
<dbReference type="InterPro" id="IPR024134">
    <property type="entry name" value="SOD_Cu/Zn_/chaperone"/>
</dbReference>
<keyword evidence="1" id="KW-0862">Zinc</keyword>
<gene>
    <name evidence="3" type="ORF">GSOID_T00027545001</name>
</gene>
<evidence type="ECO:0000313" key="3">
    <source>
        <dbReference type="EMBL" id="CBY35715.1"/>
    </source>
</evidence>
<comment type="similarity">
    <text evidence="1">Belongs to the Cu-Zn superoxide dismutase family.</text>
</comment>
<dbReference type="GO" id="GO:0004784">
    <property type="term" value="F:superoxide dismutase activity"/>
    <property type="evidence" value="ECO:0007669"/>
    <property type="project" value="UniProtKB-EC"/>
</dbReference>
<dbReference type="PRINTS" id="PR00068">
    <property type="entry name" value="CUZNDISMTASE"/>
</dbReference>
<dbReference type="EMBL" id="FN654667">
    <property type="protein sequence ID" value="CBY35715.1"/>
    <property type="molecule type" value="Genomic_DNA"/>
</dbReference>
<organism evidence="3">
    <name type="scientific">Oikopleura dioica</name>
    <name type="common">Tunicate</name>
    <dbReference type="NCBI Taxonomy" id="34765"/>
    <lineage>
        <taxon>Eukaryota</taxon>
        <taxon>Metazoa</taxon>
        <taxon>Chordata</taxon>
        <taxon>Tunicata</taxon>
        <taxon>Appendicularia</taxon>
        <taxon>Copelata</taxon>
        <taxon>Oikopleuridae</taxon>
        <taxon>Oikopleura</taxon>
    </lineage>
</organism>